<sequence length="149" mass="17225">MFLYVVMAILRARHLPPPDRFEFTRVFFIPESTCHITDLDQAVAFGAGIVTIVVSLCGAISERVPARMRTWGQFEDWRKSRVDFIEANGTDERLSGRLKEHLQRLDEKVKGLLEAPERKILDKAWRRSKRKKVEDAERVIGLLKESGFL</sequence>
<gene>
    <name evidence="1" type="ORF">K491DRAFT_710112</name>
</gene>
<name>A0A6A6TSL8_9PLEO</name>
<evidence type="ECO:0000313" key="2">
    <source>
        <dbReference type="Proteomes" id="UP000799324"/>
    </source>
</evidence>
<protein>
    <submittedName>
        <fullName evidence="1">Uncharacterized protein</fullName>
    </submittedName>
</protein>
<reference evidence="1" key="1">
    <citation type="journal article" date="2020" name="Stud. Mycol.">
        <title>101 Dothideomycetes genomes: a test case for predicting lifestyles and emergence of pathogens.</title>
        <authorList>
            <person name="Haridas S."/>
            <person name="Albert R."/>
            <person name="Binder M."/>
            <person name="Bloem J."/>
            <person name="Labutti K."/>
            <person name="Salamov A."/>
            <person name="Andreopoulos B."/>
            <person name="Baker S."/>
            <person name="Barry K."/>
            <person name="Bills G."/>
            <person name="Bluhm B."/>
            <person name="Cannon C."/>
            <person name="Castanera R."/>
            <person name="Culley D."/>
            <person name="Daum C."/>
            <person name="Ezra D."/>
            <person name="Gonzalez J."/>
            <person name="Henrissat B."/>
            <person name="Kuo A."/>
            <person name="Liang C."/>
            <person name="Lipzen A."/>
            <person name="Lutzoni F."/>
            <person name="Magnuson J."/>
            <person name="Mondo S."/>
            <person name="Nolan M."/>
            <person name="Ohm R."/>
            <person name="Pangilinan J."/>
            <person name="Park H.-J."/>
            <person name="Ramirez L."/>
            <person name="Alfaro M."/>
            <person name="Sun H."/>
            <person name="Tritt A."/>
            <person name="Yoshinaga Y."/>
            <person name="Zwiers L.-H."/>
            <person name="Turgeon B."/>
            <person name="Goodwin S."/>
            <person name="Spatafora J."/>
            <person name="Crous P."/>
            <person name="Grigoriev I."/>
        </authorList>
    </citation>
    <scope>NUCLEOTIDE SEQUENCE</scope>
    <source>
        <strain evidence="1">CBS 122681</strain>
    </source>
</reference>
<evidence type="ECO:0000313" key="1">
    <source>
        <dbReference type="EMBL" id="KAF2662157.1"/>
    </source>
</evidence>
<dbReference type="AlphaFoldDB" id="A0A6A6TSL8"/>
<dbReference type="EMBL" id="MU004290">
    <property type="protein sequence ID" value="KAF2662157.1"/>
    <property type="molecule type" value="Genomic_DNA"/>
</dbReference>
<accession>A0A6A6TSL8</accession>
<organism evidence="1 2">
    <name type="scientific">Lophiostoma macrostomum CBS 122681</name>
    <dbReference type="NCBI Taxonomy" id="1314788"/>
    <lineage>
        <taxon>Eukaryota</taxon>
        <taxon>Fungi</taxon>
        <taxon>Dikarya</taxon>
        <taxon>Ascomycota</taxon>
        <taxon>Pezizomycotina</taxon>
        <taxon>Dothideomycetes</taxon>
        <taxon>Pleosporomycetidae</taxon>
        <taxon>Pleosporales</taxon>
        <taxon>Lophiostomataceae</taxon>
        <taxon>Lophiostoma</taxon>
    </lineage>
</organism>
<dbReference type="OrthoDB" id="2309723at2759"/>
<dbReference type="Proteomes" id="UP000799324">
    <property type="component" value="Unassembled WGS sequence"/>
</dbReference>
<keyword evidence="2" id="KW-1185">Reference proteome</keyword>
<proteinExistence type="predicted"/>